<gene>
    <name evidence="2" type="ORF">U9M48_000988</name>
</gene>
<evidence type="ECO:0000313" key="3">
    <source>
        <dbReference type="Proteomes" id="UP001341281"/>
    </source>
</evidence>
<dbReference type="EMBL" id="CP144745">
    <property type="protein sequence ID" value="WVZ49648.1"/>
    <property type="molecule type" value="Genomic_DNA"/>
</dbReference>
<evidence type="ECO:0000256" key="1">
    <source>
        <dbReference type="SAM" id="MobiDB-lite"/>
    </source>
</evidence>
<sequence length="137" mass="15925">MLERFLGTEVIFMGKGFSFDSIWCWKTHLRWTATGIPNGAFDAWLPRRTASRSYQQEVTANYINETKNRFNSHPKFRSSSIPRHESTNKGQPYATGQSLQGRLVSICMTNVPNEIQHLFKSQSDKDAKHFRKNIWID</sequence>
<dbReference type="AlphaFoldDB" id="A0AAQ3PL57"/>
<accession>A0AAQ3PL57</accession>
<name>A0AAQ3PL57_PASNO</name>
<organism evidence="2 3">
    <name type="scientific">Paspalum notatum var. saurae</name>
    <dbReference type="NCBI Taxonomy" id="547442"/>
    <lineage>
        <taxon>Eukaryota</taxon>
        <taxon>Viridiplantae</taxon>
        <taxon>Streptophyta</taxon>
        <taxon>Embryophyta</taxon>
        <taxon>Tracheophyta</taxon>
        <taxon>Spermatophyta</taxon>
        <taxon>Magnoliopsida</taxon>
        <taxon>Liliopsida</taxon>
        <taxon>Poales</taxon>
        <taxon>Poaceae</taxon>
        <taxon>PACMAD clade</taxon>
        <taxon>Panicoideae</taxon>
        <taxon>Andropogonodae</taxon>
        <taxon>Paspaleae</taxon>
        <taxon>Paspalinae</taxon>
        <taxon>Paspalum</taxon>
    </lineage>
</organism>
<keyword evidence="3" id="KW-1185">Reference proteome</keyword>
<evidence type="ECO:0000313" key="2">
    <source>
        <dbReference type="EMBL" id="WVZ49648.1"/>
    </source>
</evidence>
<proteinExistence type="predicted"/>
<feature type="region of interest" description="Disordered" evidence="1">
    <location>
        <begin position="70"/>
        <end position="95"/>
    </location>
</feature>
<protein>
    <submittedName>
        <fullName evidence="2">Uncharacterized protein</fullName>
    </submittedName>
</protein>
<dbReference type="Proteomes" id="UP001341281">
    <property type="component" value="Chromosome 01"/>
</dbReference>
<reference evidence="2 3" key="1">
    <citation type="submission" date="2024-02" db="EMBL/GenBank/DDBJ databases">
        <title>High-quality chromosome-scale genome assembly of Pensacola bahiagrass (Paspalum notatum Flugge var. saurae).</title>
        <authorList>
            <person name="Vega J.M."/>
            <person name="Podio M."/>
            <person name="Orjuela J."/>
            <person name="Siena L.A."/>
            <person name="Pessino S.C."/>
            <person name="Combes M.C."/>
            <person name="Mariac C."/>
            <person name="Albertini E."/>
            <person name="Pupilli F."/>
            <person name="Ortiz J.P.A."/>
            <person name="Leblanc O."/>
        </authorList>
    </citation>
    <scope>NUCLEOTIDE SEQUENCE [LARGE SCALE GENOMIC DNA]</scope>
    <source>
        <strain evidence="2">R1</strain>
        <tissue evidence="2">Leaf</tissue>
    </source>
</reference>